<dbReference type="Pfam" id="PF00126">
    <property type="entry name" value="HTH_1"/>
    <property type="match status" value="1"/>
</dbReference>
<dbReference type="PANTHER" id="PTHR30126:SF40">
    <property type="entry name" value="HTH-TYPE TRANSCRIPTIONAL REGULATOR GLTR"/>
    <property type="match status" value="1"/>
</dbReference>
<accession>A0ABV6N7W0</accession>
<sequence length="286" mass="30635">MELTDLRIFLAVARTGAITKAAQELHTVQSNVSLRIHALEKELGVAVFRRHARGVTLTQAGEQLRSYAARIVALADEARNLAGDNAEPAGPLSLGALEITAGLRLPDLLHAFVELYPKVDLSLATNTSDELTRAVLDGTLDGAFVAGPVTQPGLVAIPAFTEHLVLVTSTRESTVEDALHRQPAPRALVFRAGCAFRARLERLLAEHGAVAVRLMEFGTLEGILGCVAAGMGFTLLPADVVAASNRHVRTHDVPDARLETVFVHRDEPAAPPALRRFLTHLPTKTA</sequence>
<dbReference type="InterPro" id="IPR036390">
    <property type="entry name" value="WH_DNA-bd_sf"/>
</dbReference>
<gene>
    <name evidence="6" type="ORF">ACFFH7_44790</name>
</gene>
<dbReference type="EMBL" id="JBHLUD010000019">
    <property type="protein sequence ID" value="MFC0548691.1"/>
    <property type="molecule type" value="Genomic_DNA"/>
</dbReference>
<evidence type="ECO:0000256" key="1">
    <source>
        <dbReference type="ARBA" id="ARBA00009437"/>
    </source>
</evidence>
<dbReference type="Gene3D" id="1.10.10.10">
    <property type="entry name" value="Winged helix-like DNA-binding domain superfamily/Winged helix DNA-binding domain"/>
    <property type="match status" value="1"/>
</dbReference>
<organism evidence="6 7">
    <name type="scientific">Kutzneria chonburiensis</name>
    <dbReference type="NCBI Taxonomy" id="1483604"/>
    <lineage>
        <taxon>Bacteria</taxon>
        <taxon>Bacillati</taxon>
        <taxon>Actinomycetota</taxon>
        <taxon>Actinomycetes</taxon>
        <taxon>Pseudonocardiales</taxon>
        <taxon>Pseudonocardiaceae</taxon>
        <taxon>Kutzneria</taxon>
    </lineage>
</organism>
<feature type="domain" description="HTH lysR-type" evidence="5">
    <location>
        <begin position="1"/>
        <end position="58"/>
    </location>
</feature>
<dbReference type="Pfam" id="PF03466">
    <property type="entry name" value="LysR_substrate"/>
    <property type="match status" value="1"/>
</dbReference>
<evidence type="ECO:0000259" key="5">
    <source>
        <dbReference type="PROSITE" id="PS50931"/>
    </source>
</evidence>
<dbReference type="InterPro" id="IPR036388">
    <property type="entry name" value="WH-like_DNA-bd_sf"/>
</dbReference>
<proteinExistence type="inferred from homology"/>
<dbReference type="SUPFAM" id="SSF46785">
    <property type="entry name" value="Winged helix' DNA-binding domain"/>
    <property type="match status" value="1"/>
</dbReference>
<keyword evidence="2" id="KW-0805">Transcription regulation</keyword>
<dbReference type="PRINTS" id="PR00039">
    <property type="entry name" value="HTHLYSR"/>
</dbReference>
<dbReference type="RefSeq" id="WP_273941896.1">
    <property type="nucleotide sequence ID" value="NZ_CP097263.1"/>
</dbReference>
<dbReference type="InterPro" id="IPR005119">
    <property type="entry name" value="LysR_subst-bd"/>
</dbReference>
<dbReference type="PANTHER" id="PTHR30126">
    <property type="entry name" value="HTH-TYPE TRANSCRIPTIONAL REGULATOR"/>
    <property type="match status" value="1"/>
</dbReference>
<evidence type="ECO:0000256" key="2">
    <source>
        <dbReference type="ARBA" id="ARBA00023015"/>
    </source>
</evidence>
<name>A0ABV6N7W0_9PSEU</name>
<evidence type="ECO:0000313" key="7">
    <source>
        <dbReference type="Proteomes" id="UP001589810"/>
    </source>
</evidence>
<keyword evidence="7" id="KW-1185">Reference proteome</keyword>
<reference evidence="6 7" key="1">
    <citation type="submission" date="2024-09" db="EMBL/GenBank/DDBJ databases">
        <authorList>
            <person name="Sun Q."/>
            <person name="Mori K."/>
        </authorList>
    </citation>
    <scope>NUCLEOTIDE SEQUENCE [LARGE SCALE GENOMIC DNA]</scope>
    <source>
        <strain evidence="6 7">TBRC 1432</strain>
    </source>
</reference>
<dbReference type="InterPro" id="IPR000847">
    <property type="entry name" value="LysR_HTH_N"/>
</dbReference>
<evidence type="ECO:0000313" key="6">
    <source>
        <dbReference type="EMBL" id="MFC0548691.1"/>
    </source>
</evidence>
<protein>
    <submittedName>
        <fullName evidence="6">LysR substrate-binding domain-containing protein</fullName>
    </submittedName>
</protein>
<keyword evidence="3" id="KW-0238">DNA-binding</keyword>
<dbReference type="PROSITE" id="PS50931">
    <property type="entry name" value="HTH_LYSR"/>
    <property type="match status" value="1"/>
</dbReference>
<evidence type="ECO:0000256" key="4">
    <source>
        <dbReference type="ARBA" id="ARBA00023163"/>
    </source>
</evidence>
<comment type="similarity">
    <text evidence="1">Belongs to the LysR transcriptional regulatory family.</text>
</comment>
<keyword evidence="4" id="KW-0804">Transcription</keyword>
<dbReference type="Proteomes" id="UP001589810">
    <property type="component" value="Unassembled WGS sequence"/>
</dbReference>
<dbReference type="SUPFAM" id="SSF53850">
    <property type="entry name" value="Periplasmic binding protein-like II"/>
    <property type="match status" value="1"/>
</dbReference>
<evidence type="ECO:0000256" key="3">
    <source>
        <dbReference type="ARBA" id="ARBA00023125"/>
    </source>
</evidence>
<dbReference type="Gene3D" id="3.40.190.290">
    <property type="match status" value="1"/>
</dbReference>
<comment type="caution">
    <text evidence="6">The sequence shown here is derived from an EMBL/GenBank/DDBJ whole genome shotgun (WGS) entry which is preliminary data.</text>
</comment>